<sequence length="1497" mass="173820">MKQNNKFTPHSCFDNAWLGLGDIANLELDNPLIGRTPQEIENPGLRELRLMKHPDYLAFAVKYLLNIELLPIQALILKELWTRPFPMLIASRGFSKCISKDTWIQTNNGFSRLYDVIDTNININQRYYPNNLLLYGENGFNEVEYYWKNNRQSCLRIKTSQGFKLSGTYEHPIRAVREGNIEWVKLRDIKIGDYVPIDRSQQWFENTNDLSEDIAYLFGCLVGDGGYTVRGRISFTTKDEEIVQRLNITTQKLWNKVFRKQKDKYGYLLCGVKIWDELFQKYGFNSPVCGEKDFPLCILSAKKSSVAAFIRGLFDTDGTCRKQTKVLSCSAKSRRIINTLQFVLTKFGIISRCYKYYNKKYNRYYYSLTICGEHVIRFYEEIGFGLSYKQKLLSQNIKIINNTNLDIIPHNLILDDLLALRQRCSDDNFNDINNVKWHSYYLKIYQTSYKKLQDILDLTIHYQNCDEWQRLKNIFDKHYFYDPIISIHSYNEDTFDFHIPNDHSFITNGFISHNTFLNAVLSILKCVLIPKTKIVIAGAAFRQSKFVFEYMETIWRNAPILRSVCNSSSGPRRSTDQWVMYINDSTATAIPIGSGEKIRGLRANTLIVEEFACLEKNTLVQTDIGLIRIKDFLDGHAQCLLNMNNEFEYPDTIYRTPKTDVYKITTQNGYFFSCSSIHKTLTTKGWKLAKDLTKDDLLELNCNNYFPSNYIQYKDIVVDEKLGWLLGLLVSEGTITNRNYIGITTTDNSLQDQIIKSNINIDWKIYIKDPYQDPRGWMCKKSFFLCYHNTQFRESLYDLGLNYVTSHRKDVPWSILQSPRSVVIEFLKGLFIGDGSGFQYIHKGKKNIGIAYYSVSEDLINTLQVLLLKFQITGSKVAKKSHLSQNVQWMLSFRAENAVKLYNLLKLSKWQHLIQDAHYLKRKPGIYKYGNRFIVQTTRGNKNIHLGIYDTKQECKVVFQEYWNNVNPCFRVKSVEKLKDQQVLYDFYLPKTHSFYGNGFIQHNSINPEIYETVLAGFTAVSADPISNVKESARRNAMTEAGTWSDRQEESYMAKTGNQIIISGTASYDFEHFADYWRRYRSIIASKGDQHKLEEILGREIPKYFNWKDYSIVRIPYELIPEGFMDDKQIIRAKATMHSGTYGREYGAVFVKDSNGFFKRTLIESCVVNDQNMKKEQWPSWCPSKFEAVLRGNSNRKYVYGIDPASEQDNFSIVIIELWAEHARIVYGWSTNKKDFNRRLKAGLISEHDFYGFTARKIRDLMTLFPCERIGMDAQGGGIAVAEALHDPDKLKTGEIVIWPIIDQDKEKDTDYKPGLHILELCQFSQANWVAEANHGLRKDMEDKVLLFPFFDAISLGLAVENDKRQEEVFRQIHQDESYNIYDSLEDCVMELEELKNELSTIVMTKAGMGVDGRDRWSTPEIKLETGKKGRLRKDRYSALLIANMIARQISRTPIPIQYEVMGGASHTIGKVDGSMYNGPEWFTENMNMIPIFGIRH</sequence>
<dbReference type="EMBL" id="MT142251">
    <property type="protein sequence ID" value="QJA76904.1"/>
    <property type="molecule type" value="Genomic_DNA"/>
</dbReference>
<dbReference type="Pfam" id="PF14890">
    <property type="entry name" value="Intein_splicing"/>
    <property type="match status" value="2"/>
</dbReference>
<dbReference type="SUPFAM" id="SSF55608">
    <property type="entry name" value="Homing endonucleases"/>
    <property type="match status" value="2"/>
</dbReference>
<dbReference type="InterPro" id="IPR006142">
    <property type="entry name" value="INTEIN"/>
</dbReference>
<accession>A0A6M3K481</accession>
<dbReference type="InterPro" id="IPR004042">
    <property type="entry name" value="Intein_endonuc_central"/>
</dbReference>
<evidence type="ECO:0000256" key="1">
    <source>
        <dbReference type="ARBA" id="ARBA00022813"/>
    </source>
</evidence>
<protein>
    <recommendedName>
        <fullName evidence="3">DOD-type homing endonuclease domain-containing protein</fullName>
    </recommendedName>
</protein>
<evidence type="ECO:0000259" key="3">
    <source>
        <dbReference type="PROSITE" id="PS50819"/>
    </source>
</evidence>
<dbReference type="InterPro" id="IPR030934">
    <property type="entry name" value="Intein_C"/>
</dbReference>
<dbReference type="PROSITE" id="PS50819">
    <property type="entry name" value="INTEIN_ENDONUCLEASE"/>
    <property type="match status" value="2"/>
</dbReference>
<dbReference type="InterPro" id="IPR004860">
    <property type="entry name" value="LAGLIDADG_dom"/>
</dbReference>
<reference evidence="4" key="1">
    <citation type="submission" date="2020-03" db="EMBL/GenBank/DDBJ databases">
        <title>The deep terrestrial virosphere.</title>
        <authorList>
            <person name="Holmfeldt K."/>
            <person name="Nilsson E."/>
            <person name="Simone D."/>
            <person name="Lopez-Fernandez M."/>
            <person name="Wu X."/>
            <person name="de Brujin I."/>
            <person name="Lundin D."/>
            <person name="Andersson A."/>
            <person name="Bertilsson S."/>
            <person name="Dopson M."/>
        </authorList>
    </citation>
    <scope>NUCLEOTIDE SEQUENCE</scope>
    <source>
        <strain evidence="4">MM415A01403</strain>
    </source>
</reference>
<name>A0A6M3K481_9ZZZZ</name>
<organism evidence="4">
    <name type="scientific">viral metagenome</name>
    <dbReference type="NCBI Taxonomy" id="1070528"/>
    <lineage>
        <taxon>unclassified sequences</taxon>
        <taxon>metagenomes</taxon>
        <taxon>organismal metagenomes</taxon>
    </lineage>
</organism>
<dbReference type="InterPro" id="IPR003586">
    <property type="entry name" value="Hint_dom_C"/>
</dbReference>
<feature type="domain" description="DOD-type homing endonuclease" evidence="3">
    <location>
        <begin position="725"/>
        <end position="872"/>
    </location>
</feature>
<dbReference type="SMART" id="SM00305">
    <property type="entry name" value="HintC"/>
    <property type="match status" value="2"/>
</dbReference>
<dbReference type="GO" id="GO:0016539">
    <property type="term" value="P:intein-mediated protein splicing"/>
    <property type="evidence" value="ECO:0007669"/>
    <property type="project" value="InterPro"/>
</dbReference>
<dbReference type="PROSITE" id="PS50817">
    <property type="entry name" value="INTEIN_N_TER"/>
    <property type="match status" value="2"/>
</dbReference>
<dbReference type="GO" id="GO:0004519">
    <property type="term" value="F:endonuclease activity"/>
    <property type="evidence" value="ECO:0007669"/>
    <property type="project" value="InterPro"/>
</dbReference>
<gene>
    <name evidence="4" type="ORF">MM415A01403_0008</name>
</gene>
<dbReference type="CDD" id="cd00081">
    <property type="entry name" value="Hint"/>
    <property type="match status" value="1"/>
</dbReference>
<dbReference type="Gene3D" id="3.10.28.10">
    <property type="entry name" value="Homing endonucleases"/>
    <property type="match status" value="2"/>
</dbReference>
<evidence type="ECO:0000256" key="2">
    <source>
        <dbReference type="ARBA" id="ARBA00023000"/>
    </source>
</evidence>
<dbReference type="InterPro" id="IPR027434">
    <property type="entry name" value="Homing_endonucl"/>
</dbReference>
<feature type="domain" description="DOD-type homing endonuclease" evidence="3">
    <location>
        <begin position="217"/>
        <end position="349"/>
    </location>
</feature>
<dbReference type="Pfam" id="PF14528">
    <property type="entry name" value="LAGLIDADG_3"/>
    <property type="match status" value="2"/>
</dbReference>
<keyword evidence="1" id="KW-0068">Autocatalytic cleavage</keyword>
<dbReference type="Gene3D" id="2.170.16.10">
    <property type="entry name" value="Hedgehog/Intein (Hint) domain"/>
    <property type="match status" value="4"/>
</dbReference>
<dbReference type="PRINTS" id="PR00379">
    <property type="entry name" value="INTEIN"/>
</dbReference>
<dbReference type="InterPro" id="IPR036844">
    <property type="entry name" value="Hint_dom_sf"/>
</dbReference>
<dbReference type="InterPro" id="IPR003587">
    <property type="entry name" value="Hint_dom_N"/>
</dbReference>
<evidence type="ECO:0000313" key="4">
    <source>
        <dbReference type="EMBL" id="QJA76904.1"/>
    </source>
</evidence>
<proteinExistence type="predicted"/>
<dbReference type="NCBIfam" id="TIGR01443">
    <property type="entry name" value="intein_Cterm"/>
    <property type="match status" value="1"/>
</dbReference>
<dbReference type="Gene3D" id="3.30.420.240">
    <property type="match status" value="1"/>
</dbReference>
<dbReference type="SMART" id="SM00306">
    <property type="entry name" value="HintN"/>
    <property type="match status" value="2"/>
</dbReference>
<dbReference type="InterPro" id="IPR006141">
    <property type="entry name" value="Intein_N"/>
</dbReference>
<dbReference type="PROSITE" id="PS50818">
    <property type="entry name" value="INTEIN_C_TER"/>
    <property type="match status" value="1"/>
</dbReference>
<dbReference type="SUPFAM" id="SSF51294">
    <property type="entry name" value="Hedgehog/intein (Hint) domain"/>
    <property type="match status" value="2"/>
</dbReference>
<keyword evidence="2" id="KW-0651">Protein splicing</keyword>